<protein>
    <submittedName>
        <fullName evidence="3">DUF4333 domain-containing protein</fullName>
    </submittedName>
</protein>
<dbReference type="PROSITE" id="PS51257">
    <property type="entry name" value="PROKAR_LIPOPROTEIN"/>
    <property type="match status" value="1"/>
</dbReference>
<evidence type="ECO:0000313" key="3">
    <source>
        <dbReference type="EMBL" id="MBW0129172.1"/>
    </source>
</evidence>
<sequence>MNPPSSRHRVALLAGACGLALLTACGSVAPADSVEQQIVAQLGAATADCPDDLDGTVGSTLTCAATDGDGPFDVTVTVTSLTDGDINFEMERVGGAAAAPPAEPAAEDVAAGDVVDGAEVAQSVFDQLTAMVGTEPDEVACPDLPAEVGATVRCDLTADAATYGVTVTTTSVDGGQVAFDIAVDDEAGTS</sequence>
<dbReference type="Pfam" id="PF14230">
    <property type="entry name" value="DUF4333"/>
    <property type="match status" value="2"/>
</dbReference>
<evidence type="ECO:0000313" key="4">
    <source>
        <dbReference type="Proteomes" id="UP000694300"/>
    </source>
</evidence>
<evidence type="ECO:0000259" key="2">
    <source>
        <dbReference type="Pfam" id="PF14230"/>
    </source>
</evidence>
<feature type="domain" description="DUF4333" evidence="2">
    <location>
        <begin position="110"/>
        <end position="174"/>
    </location>
</feature>
<dbReference type="RefSeq" id="WP_218592379.1">
    <property type="nucleotide sequence ID" value="NZ_JADQDE010000021.1"/>
</dbReference>
<evidence type="ECO:0000256" key="1">
    <source>
        <dbReference type="SAM" id="SignalP"/>
    </source>
</evidence>
<accession>A0ABS6UAA4</accession>
<feature type="chain" id="PRO_5046032779" evidence="1">
    <location>
        <begin position="32"/>
        <end position="190"/>
    </location>
</feature>
<keyword evidence="4" id="KW-1185">Reference proteome</keyword>
<proteinExistence type="predicted"/>
<feature type="signal peptide" evidence="1">
    <location>
        <begin position="1"/>
        <end position="31"/>
    </location>
</feature>
<dbReference type="Proteomes" id="UP000694300">
    <property type="component" value="Unassembled WGS sequence"/>
</dbReference>
<organism evidence="3 4">
    <name type="scientific">Pseudonocardia oceani</name>
    <dbReference type="NCBI Taxonomy" id="2792013"/>
    <lineage>
        <taxon>Bacteria</taxon>
        <taxon>Bacillati</taxon>
        <taxon>Actinomycetota</taxon>
        <taxon>Actinomycetes</taxon>
        <taxon>Pseudonocardiales</taxon>
        <taxon>Pseudonocardiaceae</taxon>
        <taxon>Pseudonocardia</taxon>
    </lineage>
</organism>
<comment type="caution">
    <text evidence="3">The sequence shown here is derived from an EMBL/GenBank/DDBJ whole genome shotgun (WGS) entry which is preliminary data.</text>
</comment>
<dbReference type="InterPro" id="IPR025637">
    <property type="entry name" value="DUF4333"/>
</dbReference>
<reference evidence="3 4" key="1">
    <citation type="submission" date="2020-11" db="EMBL/GenBank/DDBJ databases">
        <title>Pseudonocardia abyssalis sp. nov. and Pseudonocardia oceani sp. nov., description and phylogenomic analysis of two novel actinomycetes isolated from the deep Southern Ocean.</title>
        <authorList>
            <person name="Parra J."/>
        </authorList>
    </citation>
    <scope>NUCLEOTIDE SEQUENCE [LARGE SCALE GENOMIC DNA]</scope>
    <source>
        <strain evidence="4">KRD185</strain>
    </source>
</reference>
<feature type="domain" description="DUF4333" evidence="2">
    <location>
        <begin position="23"/>
        <end position="80"/>
    </location>
</feature>
<dbReference type="EMBL" id="JADQDF010000001">
    <property type="protein sequence ID" value="MBW0129172.1"/>
    <property type="molecule type" value="Genomic_DNA"/>
</dbReference>
<keyword evidence="1" id="KW-0732">Signal</keyword>
<name>A0ABS6UAA4_9PSEU</name>
<gene>
    <name evidence="3" type="ORF">I4I82_16005</name>
</gene>